<evidence type="ECO:0000256" key="3">
    <source>
        <dbReference type="ARBA" id="ARBA00022679"/>
    </source>
</evidence>
<accession>A0ABP0EA44</accession>
<feature type="domain" description="N-end aminoacyl transferase N-terminal" evidence="5">
    <location>
        <begin position="20"/>
        <end position="110"/>
    </location>
</feature>
<dbReference type="Proteomes" id="UP001497600">
    <property type="component" value="Chromosome D"/>
</dbReference>
<keyword evidence="4" id="KW-0012">Acyltransferase</keyword>
<sequence length="487" mass="56681">MSVIRNPLVITRPIYSSQEKCGYCDGKKKDPFALESQNDKDTEEDWIAQSTSIGVSVELMTAEHYDSFINQGFRRSGTYLYKPDPIRGCCRLYTIRTNYQHLNIIKKHRQVINRFIRAISPEEIVSEQSSSTKKNGAFRLESLLEAEQNCDKSIFYTRYEPSHFSKEKFELYKKYQIAVHNDDPDEITKESFKRFLCDSPFPEPEIEGTKPQWDKLNNWVKNWNPNESSSTSTKRIGPTHECYYYKQKLIAISVLDFLPSGLSSIYFIWDPDYAHLSLGTLSGLREILMCKELNLGYYYLGFYIEDCEKMVYKRRFGGEILDLANETYIPFETFDKFASGNGRYICFGKDTEREPEILKLGHPSNLNESSQLKLPLQNIASDIYKFGSTSYKLANESLEQAQKRFKLKKQKQEHFIIPPMVPGLIPYWQLLSLSNEIDHMNVNIFQMMYSNMIEDEFKELDGDKKSIILDCVRLFGIEQVSKAIILV</sequence>
<dbReference type="PANTHER" id="PTHR21367:SF1">
    <property type="entry name" value="ARGINYL-TRNA--PROTEIN TRANSFERASE 1"/>
    <property type="match status" value="1"/>
</dbReference>
<feature type="domain" description="N-end rule aminoacyl transferase C-terminal" evidence="6">
    <location>
        <begin position="167"/>
        <end position="317"/>
    </location>
</feature>
<keyword evidence="8" id="KW-1185">Reference proteome</keyword>
<dbReference type="SUPFAM" id="SSF55729">
    <property type="entry name" value="Acyl-CoA N-acyltransferases (Nat)"/>
    <property type="match status" value="1"/>
</dbReference>
<organism evidence="7 8">
    <name type="scientific">[Candida] anglica</name>
    <dbReference type="NCBI Taxonomy" id="148631"/>
    <lineage>
        <taxon>Eukaryota</taxon>
        <taxon>Fungi</taxon>
        <taxon>Dikarya</taxon>
        <taxon>Ascomycota</taxon>
        <taxon>Saccharomycotina</taxon>
        <taxon>Pichiomycetes</taxon>
        <taxon>Debaryomycetaceae</taxon>
        <taxon>Kurtzmaniella</taxon>
    </lineage>
</organism>
<comment type="similarity">
    <text evidence="1">Belongs to the R-transferase family.</text>
</comment>
<dbReference type="PANTHER" id="PTHR21367">
    <property type="entry name" value="ARGININE-TRNA-PROTEIN TRANSFERASE 1"/>
    <property type="match status" value="1"/>
</dbReference>
<protein>
    <recommendedName>
        <fullName evidence="2">arginyltransferase</fullName>
        <ecNumber evidence="2">2.3.2.8</ecNumber>
    </recommendedName>
</protein>
<dbReference type="Pfam" id="PF04377">
    <property type="entry name" value="ATE_C"/>
    <property type="match status" value="1"/>
</dbReference>
<evidence type="ECO:0000256" key="4">
    <source>
        <dbReference type="ARBA" id="ARBA00023315"/>
    </source>
</evidence>
<name>A0ABP0EA44_9ASCO</name>
<proteinExistence type="inferred from homology"/>
<evidence type="ECO:0000259" key="5">
    <source>
        <dbReference type="Pfam" id="PF04376"/>
    </source>
</evidence>
<evidence type="ECO:0000259" key="6">
    <source>
        <dbReference type="Pfam" id="PF04377"/>
    </source>
</evidence>
<dbReference type="EMBL" id="OZ004256">
    <property type="protein sequence ID" value="CAK7902743.1"/>
    <property type="molecule type" value="Genomic_DNA"/>
</dbReference>
<dbReference type="InterPro" id="IPR007471">
    <property type="entry name" value="N-end_Aminoacyl_Trfase_N"/>
</dbReference>
<dbReference type="InterPro" id="IPR016181">
    <property type="entry name" value="Acyl_CoA_acyltransferase"/>
</dbReference>
<evidence type="ECO:0000256" key="1">
    <source>
        <dbReference type="ARBA" id="ARBA00009991"/>
    </source>
</evidence>
<evidence type="ECO:0000256" key="2">
    <source>
        <dbReference type="ARBA" id="ARBA00012025"/>
    </source>
</evidence>
<evidence type="ECO:0000313" key="7">
    <source>
        <dbReference type="EMBL" id="CAK7902743.1"/>
    </source>
</evidence>
<reference evidence="7 8" key="1">
    <citation type="submission" date="2024-01" db="EMBL/GenBank/DDBJ databases">
        <authorList>
            <consortium name="Genoscope - CEA"/>
            <person name="William W."/>
        </authorList>
    </citation>
    <scope>NUCLEOTIDE SEQUENCE [LARGE SCALE GENOMIC DNA]</scope>
    <source>
        <strain evidence="7 8">29B2s-10</strain>
    </source>
</reference>
<dbReference type="InterPro" id="IPR007472">
    <property type="entry name" value="N-end_Aminoacyl_Trfase_C"/>
</dbReference>
<gene>
    <name evidence="7" type="primary">ATE1</name>
    <name evidence="7" type="ORF">CAAN4_D01376</name>
</gene>
<dbReference type="GO" id="GO:0016740">
    <property type="term" value="F:transferase activity"/>
    <property type="evidence" value="ECO:0007669"/>
    <property type="project" value="UniProtKB-KW"/>
</dbReference>
<dbReference type="EC" id="2.3.2.8" evidence="2"/>
<evidence type="ECO:0000313" key="8">
    <source>
        <dbReference type="Proteomes" id="UP001497600"/>
    </source>
</evidence>
<dbReference type="Pfam" id="PF04376">
    <property type="entry name" value="ATE_N"/>
    <property type="match status" value="1"/>
</dbReference>
<keyword evidence="3 7" id="KW-0808">Transferase</keyword>
<dbReference type="InterPro" id="IPR030700">
    <property type="entry name" value="N-end_Aminoacyl_Trfase"/>
</dbReference>